<name>A0ABP5YRQ6_9ACTN</name>
<proteinExistence type="predicted"/>
<organism evidence="2 3">
    <name type="scientific">Streptomyces gobitricini</name>
    <dbReference type="NCBI Taxonomy" id="68211"/>
    <lineage>
        <taxon>Bacteria</taxon>
        <taxon>Bacillati</taxon>
        <taxon>Actinomycetota</taxon>
        <taxon>Actinomycetes</taxon>
        <taxon>Kitasatosporales</taxon>
        <taxon>Streptomycetaceae</taxon>
        <taxon>Streptomyces</taxon>
    </lineage>
</organism>
<protein>
    <submittedName>
        <fullName evidence="2">Uncharacterized protein</fullName>
    </submittedName>
</protein>
<accession>A0ABP5YRQ6</accession>
<dbReference type="EMBL" id="BAAASR010000007">
    <property type="protein sequence ID" value="GAA2485789.1"/>
    <property type="molecule type" value="Genomic_DNA"/>
</dbReference>
<gene>
    <name evidence="2" type="ORF">GCM10010393_16060</name>
</gene>
<evidence type="ECO:0000313" key="3">
    <source>
        <dbReference type="Proteomes" id="UP001499942"/>
    </source>
</evidence>
<keyword evidence="3" id="KW-1185">Reference proteome</keyword>
<evidence type="ECO:0000313" key="2">
    <source>
        <dbReference type="EMBL" id="GAA2485789.1"/>
    </source>
</evidence>
<reference evidence="3" key="1">
    <citation type="journal article" date="2019" name="Int. J. Syst. Evol. Microbiol.">
        <title>The Global Catalogue of Microorganisms (GCM) 10K type strain sequencing project: providing services to taxonomists for standard genome sequencing and annotation.</title>
        <authorList>
            <consortium name="The Broad Institute Genomics Platform"/>
            <consortium name="The Broad Institute Genome Sequencing Center for Infectious Disease"/>
            <person name="Wu L."/>
            <person name="Ma J."/>
        </authorList>
    </citation>
    <scope>NUCLEOTIDE SEQUENCE [LARGE SCALE GENOMIC DNA]</scope>
    <source>
        <strain evidence="3">JCM 5062</strain>
    </source>
</reference>
<sequence length="78" mass="8190">MARTRLEAARNKKIRTLADCAKVIADRIAPAAGLSVADLVQIAPACVGAAAGADRDTTAAQRSDWLPNQGPPQAWRLP</sequence>
<evidence type="ECO:0000256" key="1">
    <source>
        <dbReference type="SAM" id="MobiDB-lite"/>
    </source>
</evidence>
<feature type="compositionally biased region" description="Low complexity" evidence="1">
    <location>
        <begin position="53"/>
        <end position="62"/>
    </location>
</feature>
<dbReference type="Proteomes" id="UP001499942">
    <property type="component" value="Unassembled WGS sequence"/>
</dbReference>
<feature type="region of interest" description="Disordered" evidence="1">
    <location>
        <begin position="53"/>
        <end position="78"/>
    </location>
</feature>
<comment type="caution">
    <text evidence="2">The sequence shown here is derived from an EMBL/GenBank/DDBJ whole genome shotgun (WGS) entry which is preliminary data.</text>
</comment>